<protein>
    <submittedName>
        <fullName evidence="1">RING-type E3 ubiquitin transferase</fullName>
    </submittedName>
</protein>
<evidence type="ECO:0000313" key="1">
    <source>
        <dbReference type="EMBL" id="GIX70759.1"/>
    </source>
</evidence>
<dbReference type="EMBL" id="BPLR01019699">
    <property type="protein sequence ID" value="GIX70759.1"/>
    <property type="molecule type" value="Genomic_DNA"/>
</dbReference>
<name>A0AAV4MFJ3_CAEEX</name>
<dbReference type="GO" id="GO:0016740">
    <property type="term" value="F:transferase activity"/>
    <property type="evidence" value="ECO:0007669"/>
    <property type="project" value="UniProtKB-KW"/>
</dbReference>
<keyword evidence="1" id="KW-0808">Transferase</keyword>
<sequence>MKVYICQLFLVFPPPPPIPATDLSSLSTEELEAMAGQERENLEARIRCLRNIQTMLDGAIMQMQQYSSLIASRNINVTNQSTTKIQKPNHE</sequence>
<dbReference type="Proteomes" id="UP001054945">
    <property type="component" value="Unassembled WGS sequence"/>
</dbReference>
<dbReference type="AlphaFoldDB" id="A0AAV4MFJ3"/>
<gene>
    <name evidence="1" type="primary">SYVN1</name>
    <name evidence="1" type="ORF">CEXT_304011</name>
</gene>
<comment type="caution">
    <text evidence="1">The sequence shown here is derived from an EMBL/GenBank/DDBJ whole genome shotgun (WGS) entry which is preliminary data.</text>
</comment>
<accession>A0AAV4MFJ3</accession>
<evidence type="ECO:0000313" key="2">
    <source>
        <dbReference type="Proteomes" id="UP001054945"/>
    </source>
</evidence>
<feature type="non-terminal residue" evidence="1">
    <location>
        <position position="91"/>
    </location>
</feature>
<keyword evidence="2" id="KW-1185">Reference proteome</keyword>
<proteinExistence type="predicted"/>
<reference evidence="1 2" key="1">
    <citation type="submission" date="2021-06" db="EMBL/GenBank/DDBJ databases">
        <title>Caerostris extrusa draft genome.</title>
        <authorList>
            <person name="Kono N."/>
            <person name="Arakawa K."/>
        </authorList>
    </citation>
    <scope>NUCLEOTIDE SEQUENCE [LARGE SCALE GENOMIC DNA]</scope>
</reference>
<organism evidence="1 2">
    <name type="scientific">Caerostris extrusa</name>
    <name type="common">Bark spider</name>
    <name type="synonym">Caerostris bankana</name>
    <dbReference type="NCBI Taxonomy" id="172846"/>
    <lineage>
        <taxon>Eukaryota</taxon>
        <taxon>Metazoa</taxon>
        <taxon>Ecdysozoa</taxon>
        <taxon>Arthropoda</taxon>
        <taxon>Chelicerata</taxon>
        <taxon>Arachnida</taxon>
        <taxon>Araneae</taxon>
        <taxon>Araneomorphae</taxon>
        <taxon>Entelegynae</taxon>
        <taxon>Araneoidea</taxon>
        <taxon>Araneidae</taxon>
        <taxon>Caerostris</taxon>
    </lineage>
</organism>